<dbReference type="AlphaFoldDB" id="A0A0V1LUJ3"/>
<comment type="caution">
    <text evidence="1">The sequence shown here is derived from an EMBL/GenBank/DDBJ whole genome shotgun (WGS) entry which is preliminary data.</text>
</comment>
<evidence type="ECO:0000313" key="2">
    <source>
        <dbReference type="Proteomes" id="UP000054721"/>
    </source>
</evidence>
<keyword evidence="2" id="KW-1185">Reference proteome</keyword>
<accession>A0A0V1LUJ3</accession>
<name>A0A0V1LUJ3_9BILA</name>
<dbReference type="Proteomes" id="UP000054721">
    <property type="component" value="Unassembled WGS sequence"/>
</dbReference>
<evidence type="ECO:0000313" key="1">
    <source>
        <dbReference type="EMBL" id="KRZ63131.1"/>
    </source>
</evidence>
<sequence length="84" mass="9936">MISSFGVTKVRCARLIAAFSTFNRQTRKLLYDQSVWYNYDEQLSGLCCLDTETLDFKMLYFKNSMYNPIKLATFMLRFIKANIH</sequence>
<protein>
    <submittedName>
        <fullName evidence="1">Uncharacterized protein</fullName>
    </submittedName>
</protein>
<proteinExistence type="predicted"/>
<dbReference type="OrthoDB" id="5917868at2759"/>
<gene>
    <name evidence="1" type="ORF">T02_9855</name>
</gene>
<dbReference type="EMBL" id="JYDW01000003">
    <property type="protein sequence ID" value="KRZ63131.1"/>
    <property type="molecule type" value="Genomic_DNA"/>
</dbReference>
<organism evidence="1 2">
    <name type="scientific">Trichinella nativa</name>
    <dbReference type="NCBI Taxonomy" id="6335"/>
    <lineage>
        <taxon>Eukaryota</taxon>
        <taxon>Metazoa</taxon>
        <taxon>Ecdysozoa</taxon>
        <taxon>Nematoda</taxon>
        <taxon>Enoplea</taxon>
        <taxon>Dorylaimia</taxon>
        <taxon>Trichinellida</taxon>
        <taxon>Trichinellidae</taxon>
        <taxon>Trichinella</taxon>
    </lineage>
</organism>
<reference evidence="1 2" key="1">
    <citation type="submission" date="2015-05" db="EMBL/GenBank/DDBJ databases">
        <title>Evolution of Trichinella species and genotypes.</title>
        <authorList>
            <person name="Korhonen P.K."/>
            <person name="Edoardo P."/>
            <person name="Giuseppe L.R."/>
            <person name="Gasser R.B."/>
        </authorList>
    </citation>
    <scope>NUCLEOTIDE SEQUENCE [LARGE SCALE GENOMIC DNA]</scope>
    <source>
        <strain evidence="1">ISS10</strain>
    </source>
</reference>